<keyword evidence="2" id="KW-0288">FMN</keyword>
<dbReference type="Pfam" id="PF03358">
    <property type="entry name" value="FMN_red"/>
    <property type="match status" value="1"/>
</dbReference>
<name>A0ABV7CBV1_9VIBR</name>
<comment type="cofactor">
    <cofactor evidence="1">
        <name>FMN</name>
        <dbReference type="ChEBI" id="CHEBI:58210"/>
    </cofactor>
</comment>
<dbReference type="InterPro" id="IPR050712">
    <property type="entry name" value="NAD(P)H-dep_reductase"/>
</dbReference>
<reference evidence="5" key="1">
    <citation type="journal article" date="2019" name="Int. J. Syst. Evol. Microbiol.">
        <title>The Global Catalogue of Microorganisms (GCM) 10K type strain sequencing project: providing services to taxonomists for standard genome sequencing and annotation.</title>
        <authorList>
            <consortium name="The Broad Institute Genomics Platform"/>
            <consortium name="The Broad Institute Genome Sequencing Center for Infectious Disease"/>
            <person name="Wu L."/>
            <person name="Ma J."/>
        </authorList>
    </citation>
    <scope>NUCLEOTIDE SEQUENCE [LARGE SCALE GENOMIC DNA]</scope>
    <source>
        <strain evidence="5">KCTC 62784</strain>
    </source>
</reference>
<dbReference type="PANTHER" id="PTHR30543:SF21">
    <property type="entry name" value="NAD(P)H-DEPENDENT FMN REDUCTASE LOT6"/>
    <property type="match status" value="1"/>
</dbReference>
<evidence type="ECO:0000313" key="4">
    <source>
        <dbReference type="EMBL" id="MFC3025577.1"/>
    </source>
</evidence>
<dbReference type="Proteomes" id="UP001595384">
    <property type="component" value="Unassembled WGS sequence"/>
</dbReference>
<evidence type="ECO:0000256" key="1">
    <source>
        <dbReference type="ARBA" id="ARBA00001917"/>
    </source>
</evidence>
<protein>
    <submittedName>
        <fullName evidence="4">NADPH-dependent FMN reductase</fullName>
        <ecNumber evidence="4">1.-.-.-</ecNumber>
    </submittedName>
</protein>
<dbReference type="PANTHER" id="PTHR30543">
    <property type="entry name" value="CHROMATE REDUCTASE"/>
    <property type="match status" value="1"/>
</dbReference>
<dbReference type="RefSeq" id="WP_123015652.1">
    <property type="nucleotide sequence ID" value="NZ_AP024911.1"/>
</dbReference>
<dbReference type="InterPro" id="IPR005025">
    <property type="entry name" value="FMN_Rdtase-like_dom"/>
</dbReference>
<organism evidence="4 5">
    <name type="scientific">Vibrio zhugei</name>
    <dbReference type="NCBI Taxonomy" id="2479546"/>
    <lineage>
        <taxon>Bacteria</taxon>
        <taxon>Pseudomonadati</taxon>
        <taxon>Pseudomonadota</taxon>
        <taxon>Gammaproteobacteria</taxon>
        <taxon>Vibrionales</taxon>
        <taxon>Vibrionaceae</taxon>
        <taxon>Vibrio</taxon>
    </lineage>
</organism>
<comment type="caution">
    <text evidence="4">The sequence shown here is derived from an EMBL/GenBank/DDBJ whole genome shotgun (WGS) entry which is preliminary data.</text>
</comment>
<dbReference type="EC" id="1.-.-.-" evidence="4"/>
<keyword evidence="4" id="KW-0560">Oxidoreductase</keyword>
<dbReference type="SUPFAM" id="SSF52218">
    <property type="entry name" value="Flavoproteins"/>
    <property type="match status" value="1"/>
</dbReference>
<gene>
    <name evidence="4" type="ORF">ACFODT_17390</name>
</gene>
<keyword evidence="5" id="KW-1185">Reference proteome</keyword>
<dbReference type="GO" id="GO:0016491">
    <property type="term" value="F:oxidoreductase activity"/>
    <property type="evidence" value="ECO:0007669"/>
    <property type="project" value="UniProtKB-KW"/>
</dbReference>
<dbReference type="InterPro" id="IPR029039">
    <property type="entry name" value="Flavoprotein-like_sf"/>
</dbReference>
<evidence type="ECO:0000256" key="2">
    <source>
        <dbReference type="ARBA" id="ARBA00022643"/>
    </source>
</evidence>
<dbReference type="Gene3D" id="3.40.50.360">
    <property type="match status" value="1"/>
</dbReference>
<evidence type="ECO:0000259" key="3">
    <source>
        <dbReference type="Pfam" id="PF03358"/>
    </source>
</evidence>
<accession>A0ABV7CBV1</accession>
<dbReference type="EMBL" id="JBHRSE010000122">
    <property type="protein sequence ID" value="MFC3025577.1"/>
    <property type="molecule type" value="Genomic_DNA"/>
</dbReference>
<feature type="domain" description="NADPH-dependent FMN reductase-like" evidence="3">
    <location>
        <begin position="1"/>
        <end position="140"/>
    </location>
</feature>
<keyword evidence="2" id="KW-0285">Flavoprotein</keyword>
<evidence type="ECO:0000313" key="5">
    <source>
        <dbReference type="Proteomes" id="UP001595384"/>
    </source>
</evidence>
<proteinExistence type="predicted"/>
<sequence length="175" mass="18779">MKVIAYGASTSSRSINKALATYAANQIEGADVTVLDLNDYPVPMFSEDKEREIGHAEGAQAFLDDIASAEALVISFAEHNGHYPAAYKNLFDWATRIDNQVFRNIPAIYLATSPGQGGAQSSLSAAVTSAPFFAGNVVGSLSVPSFYDNFDLEKGQMINPELDKEVKAVVNKLKA</sequence>